<gene>
    <name evidence="2" type="ORF">R1sor_021993</name>
</gene>
<accession>A0ABD3GIK0</accession>
<reference evidence="2 3" key="1">
    <citation type="submission" date="2024-09" db="EMBL/GenBank/DDBJ databases">
        <title>Chromosome-scale assembly of Riccia sorocarpa.</title>
        <authorList>
            <person name="Paukszto L."/>
        </authorList>
    </citation>
    <scope>NUCLEOTIDE SEQUENCE [LARGE SCALE GENOMIC DNA]</scope>
    <source>
        <strain evidence="2">LP-2024</strain>
        <tissue evidence="2">Aerial parts of the thallus</tissue>
    </source>
</reference>
<evidence type="ECO:0000256" key="1">
    <source>
        <dbReference type="SAM" id="Coils"/>
    </source>
</evidence>
<sequence length="227" mass="26252">MTFTTGLQMTELLQAWALYKGINVRSMGGYEILLKHTIDEFKDLEKDNEGLCLDLEQAKTALASTEDLQKQLDEATDIASKYRKKVNMNYRKQLATEDLFDVEVSRTKMAMAKFEIQRQTFLKNFKDILTRTIQEKTFEEYSGLEDLVLKKIEELRKMVKLSSLVRTKTQQELETEATMEEGLVEELLEVAQAMNTLAHDISLKAWEEIVADTVGEITSPTNRRRRQ</sequence>
<keyword evidence="3" id="KW-1185">Reference proteome</keyword>
<keyword evidence="1" id="KW-0175">Coiled coil</keyword>
<feature type="coiled-coil region" evidence="1">
    <location>
        <begin position="41"/>
        <end position="85"/>
    </location>
</feature>
<protein>
    <submittedName>
        <fullName evidence="2">Uncharacterized protein</fullName>
    </submittedName>
</protein>
<organism evidence="2 3">
    <name type="scientific">Riccia sorocarpa</name>
    <dbReference type="NCBI Taxonomy" id="122646"/>
    <lineage>
        <taxon>Eukaryota</taxon>
        <taxon>Viridiplantae</taxon>
        <taxon>Streptophyta</taxon>
        <taxon>Embryophyta</taxon>
        <taxon>Marchantiophyta</taxon>
        <taxon>Marchantiopsida</taxon>
        <taxon>Marchantiidae</taxon>
        <taxon>Marchantiales</taxon>
        <taxon>Ricciaceae</taxon>
        <taxon>Riccia</taxon>
    </lineage>
</organism>
<dbReference type="Proteomes" id="UP001633002">
    <property type="component" value="Unassembled WGS sequence"/>
</dbReference>
<dbReference type="EMBL" id="JBJQOH010000007">
    <property type="protein sequence ID" value="KAL3679037.1"/>
    <property type="molecule type" value="Genomic_DNA"/>
</dbReference>
<name>A0ABD3GIK0_9MARC</name>
<evidence type="ECO:0000313" key="2">
    <source>
        <dbReference type="EMBL" id="KAL3679037.1"/>
    </source>
</evidence>
<comment type="caution">
    <text evidence="2">The sequence shown here is derived from an EMBL/GenBank/DDBJ whole genome shotgun (WGS) entry which is preliminary data.</text>
</comment>
<proteinExistence type="predicted"/>
<dbReference type="AlphaFoldDB" id="A0ABD3GIK0"/>
<evidence type="ECO:0000313" key="3">
    <source>
        <dbReference type="Proteomes" id="UP001633002"/>
    </source>
</evidence>